<proteinExistence type="predicted"/>
<dbReference type="Proteomes" id="UP001156641">
    <property type="component" value="Unassembled WGS sequence"/>
</dbReference>
<reference evidence="3" key="1">
    <citation type="journal article" date="2019" name="Int. J. Syst. Evol. Microbiol.">
        <title>The Global Catalogue of Microorganisms (GCM) 10K type strain sequencing project: providing services to taxonomists for standard genome sequencing and annotation.</title>
        <authorList>
            <consortium name="The Broad Institute Genomics Platform"/>
            <consortium name="The Broad Institute Genome Sequencing Center for Infectious Disease"/>
            <person name="Wu L."/>
            <person name="Ma J."/>
        </authorList>
    </citation>
    <scope>NUCLEOTIDE SEQUENCE [LARGE SCALE GENOMIC DNA]</scope>
    <source>
        <strain evidence="3">NBRC 112502</strain>
    </source>
</reference>
<keyword evidence="3" id="KW-1185">Reference proteome</keyword>
<accession>A0ABQ6A8U0</accession>
<dbReference type="EMBL" id="BSOS01000073">
    <property type="protein sequence ID" value="GLR68018.1"/>
    <property type="molecule type" value="Genomic_DNA"/>
</dbReference>
<dbReference type="InterPro" id="IPR021741">
    <property type="entry name" value="DUF3311"/>
</dbReference>
<dbReference type="RefSeq" id="WP_284258848.1">
    <property type="nucleotide sequence ID" value="NZ_BSOS01000073.1"/>
</dbReference>
<keyword evidence="1" id="KW-0472">Membrane</keyword>
<comment type="caution">
    <text evidence="2">The sequence shown here is derived from an EMBL/GenBank/DDBJ whole genome shotgun (WGS) entry which is preliminary data.</text>
</comment>
<gene>
    <name evidence="2" type="ORF">GCM10010909_26990</name>
</gene>
<name>A0ABQ6A8U0_9PROT</name>
<evidence type="ECO:0000313" key="2">
    <source>
        <dbReference type="EMBL" id="GLR68018.1"/>
    </source>
</evidence>
<feature type="transmembrane region" description="Helical" evidence="1">
    <location>
        <begin position="31"/>
        <end position="51"/>
    </location>
</feature>
<protein>
    <submittedName>
        <fullName evidence="2">Membrane protein</fullName>
    </submittedName>
</protein>
<evidence type="ECO:0000256" key="1">
    <source>
        <dbReference type="SAM" id="Phobius"/>
    </source>
</evidence>
<evidence type="ECO:0000313" key="3">
    <source>
        <dbReference type="Proteomes" id="UP001156641"/>
    </source>
</evidence>
<organism evidence="2 3">
    <name type="scientific">Acidocella aquatica</name>
    <dbReference type="NCBI Taxonomy" id="1922313"/>
    <lineage>
        <taxon>Bacteria</taxon>
        <taxon>Pseudomonadati</taxon>
        <taxon>Pseudomonadota</taxon>
        <taxon>Alphaproteobacteria</taxon>
        <taxon>Acetobacterales</taxon>
        <taxon>Acidocellaceae</taxon>
        <taxon>Acidocella</taxon>
    </lineage>
</organism>
<keyword evidence="1" id="KW-0812">Transmembrane</keyword>
<dbReference type="Pfam" id="PF11755">
    <property type="entry name" value="DUF3311"/>
    <property type="match status" value="1"/>
</dbReference>
<keyword evidence="1" id="KW-1133">Transmembrane helix</keyword>
<sequence length="59" mass="6878">MIKILLLLVFVMVLAVPFYNRLTPALFGFPFFYWFQIALVPVASLLIYIVYRVEHGGEK</sequence>